<reference evidence="1" key="2">
    <citation type="submission" date="2023-06" db="EMBL/GenBank/DDBJ databases">
        <authorList>
            <consortium name="Lawrence Berkeley National Laboratory"/>
            <person name="Haridas S."/>
            <person name="Hensen N."/>
            <person name="Bonometti L."/>
            <person name="Westerberg I."/>
            <person name="Brannstrom I.O."/>
            <person name="Guillou S."/>
            <person name="Cros-Aarteil S."/>
            <person name="Calhoun S."/>
            <person name="Kuo A."/>
            <person name="Mondo S."/>
            <person name="Pangilinan J."/>
            <person name="Riley R."/>
            <person name="Labutti K."/>
            <person name="Andreopoulos B."/>
            <person name="Lipzen A."/>
            <person name="Chen C."/>
            <person name="Yanf M."/>
            <person name="Daum C."/>
            <person name="Ng V."/>
            <person name="Clum A."/>
            <person name="Steindorff A."/>
            <person name="Ohm R."/>
            <person name="Martin F."/>
            <person name="Silar P."/>
            <person name="Natvig D."/>
            <person name="Lalanne C."/>
            <person name="Gautier V."/>
            <person name="Ament-Velasquez S.L."/>
            <person name="Kruys A."/>
            <person name="Hutchinson M.I."/>
            <person name="Powell A.J."/>
            <person name="Barry K."/>
            <person name="Miller A.N."/>
            <person name="Grigoriev I.V."/>
            <person name="Debuchy R."/>
            <person name="Gladieux P."/>
            <person name="Thoren M.H."/>
            <person name="Johannesson H."/>
        </authorList>
    </citation>
    <scope>NUCLEOTIDE SEQUENCE</scope>
    <source>
        <strain evidence="1">CBS 958.72</strain>
    </source>
</reference>
<dbReference type="Proteomes" id="UP001287356">
    <property type="component" value="Unassembled WGS sequence"/>
</dbReference>
<comment type="caution">
    <text evidence="1">The sequence shown here is derived from an EMBL/GenBank/DDBJ whole genome shotgun (WGS) entry which is preliminary data.</text>
</comment>
<sequence length="196" mass="22108">MADQPRSEIIKDNPIGKGLDAFRASFSSICEGASVSCTPDALEQLGQEDLQNIVLDLLFALGNLPTIRFLRSKTGHSTLRNDLLKLISTISSDDFDFDFDRIKPLLKDRVYNTLYNTSGFANSSEYRKDMDRVLRDKLGTLYVGLPRFHEVFFGRVVSLKIVSEAVFKKYIEGSEPLFSNGWSGWLIDINQDDILS</sequence>
<gene>
    <name evidence="1" type="ORF">B0T24DRAFT_658840</name>
</gene>
<dbReference type="AlphaFoldDB" id="A0AAE0K4H7"/>
<reference evidence="1" key="1">
    <citation type="journal article" date="2023" name="Mol. Phylogenet. Evol.">
        <title>Genome-scale phylogeny and comparative genomics of the fungal order Sordariales.</title>
        <authorList>
            <person name="Hensen N."/>
            <person name="Bonometti L."/>
            <person name="Westerberg I."/>
            <person name="Brannstrom I.O."/>
            <person name="Guillou S."/>
            <person name="Cros-Aarteil S."/>
            <person name="Calhoun S."/>
            <person name="Haridas S."/>
            <person name="Kuo A."/>
            <person name="Mondo S."/>
            <person name="Pangilinan J."/>
            <person name="Riley R."/>
            <person name="LaButti K."/>
            <person name="Andreopoulos B."/>
            <person name="Lipzen A."/>
            <person name="Chen C."/>
            <person name="Yan M."/>
            <person name="Daum C."/>
            <person name="Ng V."/>
            <person name="Clum A."/>
            <person name="Steindorff A."/>
            <person name="Ohm R.A."/>
            <person name="Martin F."/>
            <person name="Silar P."/>
            <person name="Natvig D.O."/>
            <person name="Lalanne C."/>
            <person name="Gautier V."/>
            <person name="Ament-Velasquez S.L."/>
            <person name="Kruys A."/>
            <person name="Hutchinson M.I."/>
            <person name="Powell A.J."/>
            <person name="Barry K."/>
            <person name="Miller A.N."/>
            <person name="Grigoriev I.V."/>
            <person name="Debuchy R."/>
            <person name="Gladieux P."/>
            <person name="Hiltunen Thoren M."/>
            <person name="Johannesson H."/>
        </authorList>
    </citation>
    <scope>NUCLEOTIDE SEQUENCE</scope>
    <source>
        <strain evidence="1">CBS 958.72</strain>
    </source>
</reference>
<accession>A0AAE0K4H7</accession>
<name>A0AAE0K4H7_9PEZI</name>
<dbReference type="EMBL" id="JAULSN010000006">
    <property type="protein sequence ID" value="KAK3369427.1"/>
    <property type="molecule type" value="Genomic_DNA"/>
</dbReference>
<evidence type="ECO:0000313" key="1">
    <source>
        <dbReference type="EMBL" id="KAK3369427.1"/>
    </source>
</evidence>
<evidence type="ECO:0000313" key="2">
    <source>
        <dbReference type="Proteomes" id="UP001287356"/>
    </source>
</evidence>
<organism evidence="1 2">
    <name type="scientific">Lasiosphaeria ovina</name>
    <dbReference type="NCBI Taxonomy" id="92902"/>
    <lineage>
        <taxon>Eukaryota</taxon>
        <taxon>Fungi</taxon>
        <taxon>Dikarya</taxon>
        <taxon>Ascomycota</taxon>
        <taxon>Pezizomycotina</taxon>
        <taxon>Sordariomycetes</taxon>
        <taxon>Sordariomycetidae</taxon>
        <taxon>Sordariales</taxon>
        <taxon>Lasiosphaeriaceae</taxon>
        <taxon>Lasiosphaeria</taxon>
    </lineage>
</organism>
<keyword evidence="2" id="KW-1185">Reference proteome</keyword>
<proteinExistence type="predicted"/>
<protein>
    <submittedName>
        <fullName evidence="1">Uncharacterized protein</fullName>
    </submittedName>
</protein>